<dbReference type="Gene3D" id="1.10.287.470">
    <property type="entry name" value="Helix hairpin bin"/>
    <property type="match status" value="1"/>
</dbReference>
<evidence type="ECO:0000259" key="7">
    <source>
        <dbReference type="Pfam" id="PF25917"/>
    </source>
</evidence>
<reference evidence="9 10" key="1">
    <citation type="submission" date="2019-04" db="EMBL/GenBank/DDBJ databases">
        <title>Geobacter ruber sp. nov., ferric-reducing bacteria isolated from paddy soil.</title>
        <authorList>
            <person name="Xu Z."/>
            <person name="Masuda Y."/>
            <person name="Itoh H."/>
            <person name="Senoo K."/>
        </authorList>
    </citation>
    <scope>NUCLEOTIDE SEQUENCE [LARGE SCALE GENOMIC DNA]</scope>
    <source>
        <strain evidence="9 10">Red88</strain>
    </source>
</reference>
<dbReference type="Proteomes" id="UP000324298">
    <property type="component" value="Unassembled WGS sequence"/>
</dbReference>
<feature type="domain" description="CusB-like beta-barrel" evidence="8">
    <location>
        <begin position="284"/>
        <end position="374"/>
    </location>
</feature>
<keyword evidence="5" id="KW-0175">Coiled coil</keyword>
<evidence type="ECO:0000256" key="4">
    <source>
        <dbReference type="ARBA" id="ARBA00023136"/>
    </source>
</evidence>
<organism evidence="9 10">
    <name type="scientific">Oryzomonas rubra</name>
    <dbReference type="NCBI Taxonomy" id="2509454"/>
    <lineage>
        <taxon>Bacteria</taxon>
        <taxon>Pseudomonadati</taxon>
        <taxon>Thermodesulfobacteriota</taxon>
        <taxon>Desulfuromonadia</taxon>
        <taxon>Geobacterales</taxon>
        <taxon>Geobacteraceae</taxon>
        <taxon>Oryzomonas</taxon>
    </lineage>
</organism>
<dbReference type="SUPFAM" id="SSF111369">
    <property type="entry name" value="HlyD-like secretion proteins"/>
    <property type="match status" value="2"/>
</dbReference>
<evidence type="ECO:0000313" key="9">
    <source>
        <dbReference type="EMBL" id="KAA0887985.1"/>
    </source>
</evidence>
<feature type="transmembrane region" description="Helical" evidence="6">
    <location>
        <begin position="21"/>
        <end position="44"/>
    </location>
</feature>
<dbReference type="GO" id="GO:0016020">
    <property type="term" value="C:membrane"/>
    <property type="evidence" value="ECO:0007669"/>
    <property type="project" value="UniProtKB-SubCell"/>
</dbReference>
<dbReference type="InterPro" id="IPR050739">
    <property type="entry name" value="MFP"/>
</dbReference>
<keyword evidence="3 6" id="KW-1133">Transmembrane helix</keyword>
<dbReference type="Pfam" id="PF25954">
    <property type="entry name" value="Beta-barrel_RND_2"/>
    <property type="match status" value="1"/>
</dbReference>
<name>A0A5A9X6I8_9BACT</name>
<keyword evidence="2 6" id="KW-0812">Transmembrane</keyword>
<dbReference type="EMBL" id="SRSD01000014">
    <property type="protein sequence ID" value="KAA0887985.1"/>
    <property type="molecule type" value="Genomic_DNA"/>
</dbReference>
<keyword evidence="10" id="KW-1185">Reference proteome</keyword>
<dbReference type="Gene3D" id="2.40.50.100">
    <property type="match status" value="1"/>
</dbReference>
<comment type="caution">
    <text evidence="9">The sequence shown here is derived from an EMBL/GenBank/DDBJ whole genome shotgun (WGS) entry which is preliminary data.</text>
</comment>
<evidence type="ECO:0000256" key="5">
    <source>
        <dbReference type="SAM" id="Coils"/>
    </source>
</evidence>
<evidence type="ECO:0000256" key="3">
    <source>
        <dbReference type="ARBA" id="ARBA00022989"/>
    </source>
</evidence>
<dbReference type="Gene3D" id="2.40.30.170">
    <property type="match status" value="1"/>
</dbReference>
<keyword evidence="4 6" id="KW-0472">Membrane</keyword>
<dbReference type="Pfam" id="PF25917">
    <property type="entry name" value="BSH_RND"/>
    <property type="match status" value="1"/>
</dbReference>
<evidence type="ECO:0000256" key="6">
    <source>
        <dbReference type="SAM" id="Phobius"/>
    </source>
</evidence>
<protein>
    <submittedName>
        <fullName evidence="9">HlyD family secretion protein</fullName>
    </submittedName>
</protein>
<evidence type="ECO:0000259" key="8">
    <source>
        <dbReference type="Pfam" id="PF25954"/>
    </source>
</evidence>
<evidence type="ECO:0000256" key="2">
    <source>
        <dbReference type="ARBA" id="ARBA00022692"/>
    </source>
</evidence>
<evidence type="ECO:0000256" key="1">
    <source>
        <dbReference type="ARBA" id="ARBA00004167"/>
    </source>
</evidence>
<sequence length="377" mass="40984">MSGGTTTTSMRIRAVLRGARFGAARYPVVLVVLLLALLACGFWLHNRLTHVEENDAKTAGEVVTIASRLDGWLVTRPVIEGDHVRKGQVLGELDTRDAKLRLATLENNLAAHDAQIREITIQRDTTEKTTTAGIADARAQVTAAREAVAGIAPQAELARADFARSDALVGQGAVSRENWDHAHSTKLQNEASLRQARSQLTARQATLAQTVAQRGQVAMLGQQIEVLRRERAALASQVEQVRQEIADRTLRAPCDGIVDRTFIHAGDYVQAGQWLMMLHDPNDIWVEANVKETAVGKVRVGQPVNVAVDAYPNLGLHGRVIRVGNAATNQFALLPSPNPSGNFTKITQRVPVRIAIDKPKQPLQPGLMVEVSIDVAH</sequence>
<dbReference type="GO" id="GO:0055085">
    <property type="term" value="P:transmembrane transport"/>
    <property type="evidence" value="ECO:0007669"/>
    <property type="project" value="InterPro"/>
</dbReference>
<dbReference type="PRINTS" id="PR01490">
    <property type="entry name" value="RTXTOXIND"/>
</dbReference>
<evidence type="ECO:0000313" key="10">
    <source>
        <dbReference type="Proteomes" id="UP000324298"/>
    </source>
</evidence>
<proteinExistence type="predicted"/>
<dbReference type="PANTHER" id="PTHR30386">
    <property type="entry name" value="MEMBRANE FUSION SUBUNIT OF EMRAB-TOLC MULTIDRUG EFFLUX PUMP"/>
    <property type="match status" value="1"/>
</dbReference>
<dbReference type="InterPro" id="IPR058625">
    <property type="entry name" value="MdtA-like_BSH"/>
</dbReference>
<dbReference type="InterPro" id="IPR058792">
    <property type="entry name" value="Beta-barrel_RND_2"/>
</dbReference>
<accession>A0A5A9X6I8</accession>
<comment type="subcellular location">
    <subcellularLocation>
        <location evidence="1">Membrane</location>
        <topology evidence="1">Single-pass membrane protein</topology>
    </subcellularLocation>
</comment>
<gene>
    <name evidence="9" type="ORF">ET418_17730</name>
</gene>
<feature type="coiled-coil region" evidence="5">
    <location>
        <begin position="95"/>
        <end position="122"/>
    </location>
</feature>
<dbReference type="AlphaFoldDB" id="A0A5A9X6I8"/>
<feature type="domain" description="Multidrug resistance protein MdtA-like barrel-sandwich hybrid" evidence="7">
    <location>
        <begin position="61"/>
        <end position="276"/>
    </location>
</feature>
<dbReference type="PANTHER" id="PTHR30386:SF26">
    <property type="entry name" value="TRANSPORT PROTEIN COMB"/>
    <property type="match status" value="1"/>
</dbReference>
<dbReference type="OrthoDB" id="9811754at2"/>